<dbReference type="GO" id="GO:0005737">
    <property type="term" value="C:cytoplasm"/>
    <property type="evidence" value="ECO:0007669"/>
    <property type="project" value="TreeGrafter"/>
</dbReference>
<dbReference type="SUPFAM" id="SSF69065">
    <property type="entry name" value="RNase III domain-like"/>
    <property type="match status" value="1"/>
</dbReference>
<dbReference type="GO" id="GO:0004525">
    <property type="term" value="F:ribonuclease III activity"/>
    <property type="evidence" value="ECO:0007669"/>
    <property type="project" value="InterPro"/>
</dbReference>
<dbReference type="GO" id="GO:0005634">
    <property type="term" value="C:nucleus"/>
    <property type="evidence" value="ECO:0007669"/>
    <property type="project" value="TreeGrafter"/>
</dbReference>
<dbReference type="GO" id="GO:0004530">
    <property type="term" value="F:deoxyribonuclease I activity"/>
    <property type="evidence" value="ECO:0007669"/>
    <property type="project" value="TreeGrafter"/>
</dbReference>
<name>A0A182SJL0_9DIPT</name>
<proteinExistence type="predicted"/>
<keyword evidence="1" id="KW-0378">Hydrolase</keyword>
<accession>A0A182SJL0</accession>
<dbReference type="InterPro" id="IPR000999">
    <property type="entry name" value="RNase_III_dom"/>
</dbReference>
<dbReference type="Gene3D" id="1.10.1520.10">
    <property type="entry name" value="Ribonuclease III domain"/>
    <property type="match status" value="1"/>
</dbReference>
<evidence type="ECO:0000256" key="1">
    <source>
        <dbReference type="ARBA" id="ARBA00022801"/>
    </source>
</evidence>
<dbReference type="GO" id="GO:0003723">
    <property type="term" value="F:RNA binding"/>
    <property type="evidence" value="ECO:0007669"/>
    <property type="project" value="InterPro"/>
</dbReference>
<dbReference type="GO" id="GO:0031054">
    <property type="term" value="P:pre-miRNA processing"/>
    <property type="evidence" value="ECO:0007669"/>
    <property type="project" value="InterPro"/>
</dbReference>
<dbReference type="GO" id="GO:0030422">
    <property type="term" value="P:siRNA processing"/>
    <property type="evidence" value="ECO:0007669"/>
    <property type="project" value="InterPro"/>
</dbReference>
<dbReference type="SUPFAM" id="SSF54768">
    <property type="entry name" value="dsRNA-binding domain-like"/>
    <property type="match status" value="1"/>
</dbReference>
<dbReference type="EnsemblMetazoa" id="AMAM008051-RA">
    <property type="protein sequence ID" value="AMAM008051-PA"/>
    <property type="gene ID" value="AMAM008051"/>
</dbReference>
<feature type="region of interest" description="Disordered" evidence="2">
    <location>
        <begin position="24"/>
        <end position="43"/>
    </location>
</feature>
<keyword evidence="5" id="KW-1185">Reference proteome</keyword>
<dbReference type="PROSITE" id="PS50142">
    <property type="entry name" value="RNASE_3_2"/>
    <property type="match status" value="1"/>
</dbReference>
<dbReference type="Gene3D" id="3.30.160.20">
    <property type="match status" value="1"/>
</dbReference>
<dbReference type="AlphaFoldDB" id="A0A182SJL0"/>
<sequence length="170" mass="18743">NGHRITEEEYYLPGEEDELGDFGGATAQGGAIGEESITDGRGIGEAEDVEVPKALGDVFESIAGAIFLDSDMSLDTVWKVYRKMMGPEIEKFSSSVPKSPIRELLEMEPETANKPEKLADGRRVRVTVEVFGKGTFRGIGRNYRIAKCTAAKCALRQLKKLSNANHHKRR</sequence>
<evidence type="ECO:0000259" key="3">
    <source>
        <dbReference type="PROSITE" id="PS50142"/>
    </source>
</evidence>
<evidence type="ECO:0000256" key="2">
    <source>
        <dbReference type="SAM" id="MobiDB-lite"/>
    </source>
</evidence>
<dbReference type="FunFam" id="3.30.160.20:FF:000015">
    <property type="entry name" value="endoribonuclease Dicer"/>
    <property type="match status" value="1"/>
</dbReference>
<dbReference type="GO" id="GO:0006309">
    <property type="term" value="P:apoptotic DNA fragmentation"/>
    <property type="evidence" value="ECO:0007669"/>
    <property type="project" value="TreeGrafter"/>
</dbReference>
<dbReference type="Proteomes" id="UP000075901">
    <property type="component" value="Unassembled WGS sequence"/>
</dbReference>
<organism evidence="4 5">
    <name type="scientific">Anopheles maculatus</name>
    <dbReference type="NCBI Taxonomy" id="74869"/>
    <lineage>
        <taxon>Eukaryota</taxon>
        <taxon>Metazoa</taxon>
        <taxon>Ecdysozoa</taxon>
        <taxon>Arthropoda</taxon>
        <taxon>Hexapoda</taxon>
        <taxon>Insecta</taxon>
        <taxon>Pterygota</taxon>
        <taxon>Neoptera</taxon>
        <taxon>Endopterygota</taxon>
        <taxon>Diptera</taxon>
        <taxon>Nematocera</taxon>
        <taxon>Culicoidea</taxon>
        <taxon>Culicidae</taxon>
        <taxon>Anophelinae</taxon>
        <taxon>Anopheles</taxon>
        <taxon>Anopheles maculatus group</taxon>
    </lineage>
</organism>
<reference evidence="5" key="1">
    <citation type="submission" date="2013-09" db="EMBL/GenBank/DDBJ databases">
        <title>The Genome Sequence of Anopheles maculatus species B.</title>
        <authorList>
            <consortium name="The Broad Institute Genomics Platform"/>
            <person name="Neafsey D.E."/>
            <person name="Besansky N."/>
            <person name="Howell P."/>
            <person name="Walton C."/>
            <person name="Young S.K."/>
            <person name="Zeng Q."/>
            <person name="Gargeya S."/>
            <person name="Fitzgerald M."/>
            <person name="Haas B."/>
            <person name="Abouelleil A."/>
            <person name="Allen A.W."/>
            <person name="Alvarado L."/>
            <person name="Arachchi H.M."/>
            <person name="Berlin A.M."/>
            <person name="Chapman S.B."/>
            <person name="Gainer-Dewar J."/>
            <person name="Goldberg J."/>
            <person name="Griggs A."/>
            <person name="Gujja S."/>
            <person name="Hansen M."/>
            <person name="Howarth C."/>
            <person name="Imamovic A."/>
            <person name="Ireland A."/>
            <person name="Larimer J."/>
            <person name="McCowan C."/>
            <person name="Murphy C."/>
            <person name="Pearson M."/>
            <person name="Poon T.W."/>
            <person name="Priest M."/>
            <person name="Roberts A."/>
            <person name="Saif S."/>
            <person name="Shea T."/>
            <person name="Sisk P."/>
            <person name="Sykes S."/>
            <person name="Wortman J."/>
            <person name="Nusbaum C."/>
            <person name="Birren B."/>
        </authorList>
    </citation>
    <scope>NUCLEOTIDE SEQUENCE [LARGE SCALE GENOMIC DNA]</scope>
    <source>
        <strain evidence="5">maculatus3</strain>
    </source>
</reference>
<dbReference type="InterPro" id="IPR036389">
    <property type="entry name" value="RNase_III_sf"/>
</dbReference>
<dbReference type="PANTHER" id="PTHR14950">
    <property type="entry name" value="DICER-RELATED"/>
    <property type="match status" value="1"/>
</dbReference>
<evidence type="ECO:0000313" key="5">
    <source>
        <dbReference type="Proteomes" id="UP000075901"/>
    </source>
</evidence>
<feature type="domain" description="RNase III" evidence="3">
    <location>
        <begin position="42"/>
        <end position="71"/>
    </location>
</feature>
<dbReference type="VEuPathDB" id="VectorBase:AMAM008051"/>
<reference evidence="4" key="2">
    <citation type="submission" date="2020-05" db="UniProtKB">
        <authorList>
            <consortium name="EnsemblMetazoa"/>
        </authorList>
    </citation>
    <scope>IDENTIFICATION</scope>
    <source>
        <strain evidence="4">maculatus3</strain>
    </source>
</reference>
<dbReference type="GO" id="GO:0070578">
    <property type="term" value="C:RISC-loading complex"/>
    <property type="evidence" value="ECO:0007669"/>
    <property type="project" value="TreeGrafter"/>
</dbReference>
<dbReference type="PANTHER" id="PTHR14950:SF37">
    <property type="entry name" value="ENDORIBONUCLEASE DICER"/>
    <property type="match status" value="1"/>
</dbReference>
<dbReference type="Pfam" id="PF20932">
    <property type="entry name" value="Dicer_dsRBD"/>
    <property type="match status" value="1"/>
</dbReference>
<evidence type="ECO:0000313" key="4">
    <source>
        <dbReference type="EnsemblMetazoa" id="AMAM008051-PA"/>
    </source>
</evidence>
<protein>
    <recommendedName>
        <fullName evidence="3">RNase III domain-containing protein</fullName>
    </recommendedName>
</protein>
<dbReference type="CDD" id="cd00593">
    <property type="entry name" value="RIBOc"/>
    <property type="match status" value="1"/>
</dbReference>
<dbReference type="InterPro" id="IPR044441">
    <property type="entry name" value="DICER_DSRM"/>
</dbReference>